<dbReference type="Proteomes" id="UP000285456">
    <property type="component" value="Unassembled WGS sequence"/>
</dbReference>
<dbReference type="SUPFAM" id="SSF55904">
    <property type="entry name" value="Ornithine decarboxylase C-terminal domain"/>
    <property type="match status" value="1"/>
</dbReference>
<reference evidence="8 9" key="1">
    <citation type="journal article" date="2007" name="Int. J. Syst. Evol. Microbiol.">
        <title>Oceanobacillus profundus sp. nov., isolated from a deep-sea sediment core.</title>
        <authorList>
            <person name="Kim Y.G."/>
            <person name="Choi D.H."/>
            <person name="Hyun S."/>
            <person name="Cho B.C."/>
        </authorList>
    </citation>
    <scope>NUCLEOTIDE SEQUENCE [LARGE SCALE GENOMIC DNA]</scope>
    <source>
        <strain evidence="8 9">DSM 18246</strain>
    </source>
</reference>
<dbReference type="EMBL" id="QWEH01000006">
    <property type="protein sequence ID" value="RHW32200.1"/>
    <property type="molecule type" value="Genomic_DNA"/>
</dbReference>
<keyword evidence="8" id="KW-0808">Transferase</keyword>
<evidence type="ECO:0000256" key="2">
    <source>
        <dbReference type="ARBA" id="ARBA00010671"/>
    </source>
</evidence>
<dbReference type="Pfam" id="PF01276">
    <property type="entry name" value="OKR_DC_1"/>
    <property type="match status" value="1"/>
</dbReference>
<dbReference type="InterPro" id="IPR052357">
    <property type="entry name" value="Orn_Lys_Arg_decarboxylase-I"/>
</dbReference>
<protein>
    <submittedName>
        <fullName evidence="8">Aminotransferase class I/II-fold pyridoxal phosphate-dependent enzyme</fullName>
    </submittedName>
</protein>
<evidence type="ECO:0000313" key="9">
    <source>
        <dbReference type="Proteomes" id="UP000285456"/>
    </source>
</evidence>
<dbReference type="Pfam" id="PF03711">
    <property type="entry name" value="OKR_DC_1_C"/>
    <property type="match status" value="1"/>
</dbReference>
<dbReference type="PANTHER" id="PTHR43277:SF3">
    <property type="entry name" value="DECARBOXYLASE, PUTATIVE-RELATED"/>
    <property type="match status" value="1"/>
</dbReference>
<feature type="domain" description="Orn/Lys/Arg decarboxylase C-terminal" evidence="7">
    <location>
        <begin position="381"/>
        <end position="453"/>
    </location>
</feature>
<dbReference type="SUPFAM" id="SSF53383">
    <property type="entry name" value="PLP-dependent transferases"/>
    <property type="match status" value="1"/>
</dbReference>
<evidence type="ECO:0000256" key="5">
    <source>
        <dbReference type="ARBA" id="ARBA00023239"/>
    </source>
</evidence>
<dbReference type="InterPro" id="IPR008286">
    <property type="entry name" value="Prn/Lys/Arg_de-COase_C"/>
</dbReference>
<keyword evidence="4" id="KW-0663">Pyridoxal phosphate</keyword>
<comment type="caution">
    <text evidence="8">The sequence shown here is derived from an EMBL/GenBank/DDBJ whole genome shotgun (WGS) entry which is preliminary data.</text>
</comment>
<sequence length="474" mass="53378">MNQNHNRMPIFERLQQFTYKDPISFHVPGHKNGEIFPKHVRSYFDSILKLDMTELHGLDDLHAPTEMIAEAEGLAADFFGSDHTFFLVGGSTAGNLAMVLAACSPGEKIIVQRNCHKSVMNGLELSGAKPVFIAPNYDEAVDRYTSPSLSTLEEALQKHSDAKAIVLTYPDYFGRTYPIKAMIDLAHSYNIPVLVDEAHGVHFALGKPFPASALRLGADAVVQSAHKMAPAMTMASYLHIKSKLISKERIAHYLQIIQSSSPSYPLMASLDIARFFLAKLESNDIERILRSVNEVRTILDKCEAWNVLPIEVQDDPLKITLHVKQSYSVQDVTRLFEEENLYPELTTHNQLLLIHGLEPFNKQTQLQKIVKRVGEQLKIELNHDTIEIAKLFPEAIQELALSYQEMQARSYRRVPFGEGIEHIAAEAVIAYPPGIPIILKGERITTAHLATTRQLRNQGVRIQQRESGIKIYRK</sequence>
<dbReference type="AlphaFoldDB" id="A0A417YHC4"/>
<gene>
    <name evidence="8" type="ORF">D1B32_10550</name>
</gene>
<dbReference type="GO" id="GO:0008483">
    <property type="term" value="F:transaminase activity"/>
    <property type="evidence" value="ECO:0007669"/>
    <property type="project" value="UniProtKB-KW"/>
</dbReference>
<keyword evidence="9" id="KW-1185">Reference proteome</keyword>
<dbReference type="RefSeq" id="WP_118889299.1">
    <property type="nucleotide sequence ID" value="NZ_PHUT01000006.1"/>
</dbReference>
<comment type="similarity">
    <text evidence="2">Belongs to the Orn/Lys/Arg decarboxylase class-I family.</text>
</comment>
<dbReference type="OrthoDB" id="9815233at2"/>
<dbReference type="Gene3D" id="3.40.640.10">
    <property type="entry name" value="Type I PLP-dependent aspartate aminotransferase-like (Major domain)"/>
    <property type="match status" value="1"/>
</dbReference>
<dbReference type="PANTHER" id="PTHR43277">
    <property type="entry name" value="ARGININE DECARBOXYLASE"/>
    <property type="match status" value="1"/>
</dbReference>
<dbReference type="GO" id="GO:0016831">
    <property type="term" value="F:carboxy-lyase activity"/>
    <property type="evidence" value="ECO:0007669"/>
    <property type="project" value="UniProtKB-KW"/>
</dbReference>
<dbReference type="CDD" id="cd00615">
    <property type="entry name" value="Orn_deC_like"/>
    <property type="match status" value="1"/>
</dbReference>
<keyword evidence="5" id="KW-0456">Lyase</keyword>
<evidence type="ECO:0000259" key="7">
    <source>
        <dbReference type="Pfam" id="PF03711"/>
    </source>
</evidence>
<keyword evidence="3" id="KW-0210">Decarboxylase</keyword>
<evidence type="ECO:0000313" key="8">
    <source>
        <dbReference type="EMBL" id="RHW32200.1"/>
    </source>
</evidence>
<dbReference type="InterPro" id="IPR036633">
    <property type="entry name" value="Prn/Lys/Arg_de-COase_C_sf"/>
</dbReference>
<feature type="domain" description="Orn/Lys/Arg decarboxylases family 1 pyridoxal-P attachment site" evidence="6">
    <location>
        <begin position="9"/>
        <end position="308"/>
    </location>
</feature>
<name>A0A417YHC4_9BACI</name>
<evidence type="ECO:0000256" key="1">
    <source>
        <dbReference type="ARBA" id="ARBA00001933"/>
    </source>
</evidence>
<dbReference type="Gene3D" id="3.90.100.10">
    <property type="entry name" value="Orn/Lys/Arg decarboxylase, C-terminal domain"/>
    <property type="match status" value="1"/>
</dbReference>
<organism evidence="8 9">
    <name type="scientific">Oceanobacillus profundus</name>
    <dbReference type="NCBI Taxonomy" id="372463"/>
    <lineage>
        <taxon>Bacteria</taxon>
        <taxon>Bacillati</taxon>
        <taxon>Bacillota</taxon>
        <taxon>Bacilli</taxon>
        <taxon>Bacillales</taxon>
        <taxon>Bacillaceae</taxon>
        <taxon>Oceanobacillus</taxon>
    </lineage>
</organism>
<keyword evidence="8" id="KW-0032">Aminotransferase</keyword>
<dbReference type="InterPro" id="IPR000310">
    <property type="entry name" value="Orn/Lys/Arg_deCO2ase_major_dom"/>
</dbReference>
<evidence type="ECO:0000256" key="3">
    <source>
        <dbReference type="ARBA" id="ARBA00022793"/>
    </source>
</evidence>
<evidence type="ECO:0000259" key="6">
    <source>
        <dbReference type="Pfam" id="PF01276"/>
    </source>
</evidence>
<comment type="cofactor">
    <cofactor evidence="1">
        <name>pyridoxal 5'-phosphate</name>
        <dbReference type="ChEBI" id="CHEBI:597326"/>
    </cofactor>
</comment>
<dbReference type="InterPro" id="IPR015421">
    <property type="entry name" value="PyrdxlP-dep_Trfase_major"/>
</dbReference>
<accession>A0A417YHC4</accession>
<proteinExistence type="inferred from homology"/>
<evidence type="ECO:0000256" key="4">
    <source>
        <dbReference type="ARBA" id="ARBA00022898"/>
    </source>
</evidence>
<dbReference type="InterPro" id="IPR015424">
    <property type="entry name" value="PyrdxlP-dep_Trfase"/>
</dbReference>